<proteinExistence type="predicted"/>
<dbReference type="InterPro" id="IPR001624">
    <property type="entry name" value="FliE"/>
</dbReference>
<evidence type="ECO:0000313" key="4">
    <source>
        <dbReference type="Proteomes" id="UP000009222"/>
    </source>
</evidence>
<organism evidence="3 4">
    <name type="scientific">Leadbettera azotonutricia (strain ATCC BAA-888 / DSM 13862 / ZAS-9)</name>
    <name type="common">Treponema azotonutricium</name>
    <dbReference type="NCBI Taxonomy" id="545695"/>
    <lineage>
        <taxon>Bacteria</taxon>
        <taxon>Pseudomonadati</taxon>
        <taxon>Spirochaetota</taxon>
        <taxon>Spirochaetia</taxon>
        <taxon>Spirochaetales</taxon>
        <taxon>Breznakiellaceae</taxon>
        <taxon>Leadbettera</taxon>
    </lineage>
</organism>
<keyword evidence="1" id="KW-0975">Bacterial flagellum</keyword>
<keyword evidence="3" id="KW-0282">Flagellum</keyword>
<evidence type="ECO:0000313" key="3">
    <source>
        <dbReference type="EMBL" id="AEF80600.1"/>
    </source>
</evidence>
<dbReference type="EMBL" id="CP001841">
    <property type="protein sequence ID" value="AEF80600.1"/>
    <property type="molecule type" value="Genomic_DNA"/>
</dbReference>
<dbReference type="GO" id="GO:0071973">
    <property type="term" value="P:bacterial-type flagellum-dependent cell motility"/>
    <property type="evidence" value="ECO:0007669"/>
    <property type="project" value="InterPro"/>
</dbReference>
<dbReference type="KEGG" id="taz:TREAZ_0892"/>
<keyword evidence="3" id="KW-0966">Cell projection</keyword>
<dbReference type="InParanoid" id="F5Y8Z1"/>
<dbReference type="eggNOG" id="COG1677">
    <property type="taxonomic scope" value="Bacteria"/>
</dbReference>
<reference evidence="3 4" key="2">
    <citation type="journal article" date="2011" name="ISME J.">
        <title>RNA-seq reveals cooperative metabolic interactions between two termite-gut spirochete species in co-culture.</title>
        <authorList>
            <person name="Rosenthal A.Z."/>
            <person name="Matson E.G."/>
            <person name="Eldar A."/>
            <person name="Leadbetter J.R."/>
        </authorList>
    </citation>
    <scope>NUCLEOTIDE SEQUENCE [LARGE SCALE GENOMIC DNA]</scope>
    <source>
        <strain evidence="4">ATCC BAA-888 / DSM 13862 / ZAS-9</strain>
    </source>
</reference>
<dbReference type="GO" id="GO:0005198">
    <property type="term" value="F:structural molecule activity"/>
    <property type="evidence" value="ECO:0007669"/>
    <property type="project" value="UniProtKB-UniRule"/>
</dbReference>
<dbReference type="PRINTS" id="PR01006">
    <property type="entry name" value="FLGHOOKFLIE"/>
</dbReference>
<protein>
    <recommendedName>
        <fullName evidence="2">Flagellar hook-basal body complex protein FliE</fullName>
    </recommendedName>
</protein>
<dbReference type="NCBIfam" id="TIGR00205">
    <property type="entry name" value="fliE"/>
    <property type="match status" value="1"/>
</dbReference>
<dbReference type="Pfam" id="PF02049">
    <property type="entry name" value="FliE"/>
    <property type="match status" value="1"/>
</dbReference>
<reference evidence="4" key="1">
    <citation type="submission" date="2009-12" db="EMBL/GenBank/DDBJ databases">
        <title>Complete sequence of Treponema azotonutricium strain ZAS-9.</title>
        <authorList>
            <person name="Tetu S.G."/>
            <person name="Matson E."/>
            <person name="Ren Q."/>
            <person name="Seshadri R."/>
            <person name="Elbourne L."/>
            <person name="Hassan K.A."/>
            <person name="Durkin A."/>
            <person name="Radune D."/>
            <person name="Mohamoud Y."/>
            <person name="Shay R."/>
            <person name="Jin S."/>
            <person name="Zhang X."/>
            <person name="Lucey K."/>
            <person name="Ballor N.R."/>
            <person name="Ottesen E."/>
            <person name="Rosenthal R."/>
            <person name="Allen A."/>
            <person name="Leadbetter J.R."/>
            <person name="Paulsen I.T."/>
        </authorList>
    </citation>
    <scope>NUCLEOTIDE SEQUENCE [LARGE SCALE GENOMIC DNA]</scope>
    <source>
        <strain evidence="4">ATCC BAA-888 / DSM 13862 / ZAS-9</strain>
    </source>
</reference>
<name>F5Y8Z1_LEAAZ</name>
<accession>F5Y8Z1</accession>
<gene>
    <name evidence="3" type="ordered locus">TREAZ_0892</name>
</gene>
<dbReference type="GO" id="GO:0009288">
    <property type="term" value="C:bacterial-type flagellum"/>
    <property type="evidence" value="ECO:0007669"/>
    <property type="project" value="InterPro"/>
</dbReference>
<dbReference type="AlphaFoldDB" id="F5Y8Z1"/>
<keyword evidence="4" id="KW-1185">Reference proteome</keyword>
<dbReference type="Proteomes" id="UP000009222">
    <property type="component" value="Chromosome"/>
</dbReference>
<sequence>MVSESEDFLAEGGKISNLGKQIGAEAVIRSGTFEDAMLGALDKVSAAQQFSSDLAQRAIIDPDSVDIHDITIAQAEASMSLNITRNVLNRIVQSWKDIINTR</sequence>
<dbReference type="GO" id="GO:0003774">
    <property type="term" value="F:cytoskeletal motor activity"/>
    <property type="evidence" value="ECO:0007669"/>
    <property type="project" value="InterPro"/>
</dbReference>
<keyword evidence="3" id="KW-0969">Cilium</keyword>
<evidence type="ECO:0000256" key="2">
    <source>
        <dbReference type="NCBIfam" id="TIGR00205"/>
    </source>
</evidence>
<dbReference type="STRING" id="545695.TREAZ_0892"/>
<evidence type="ECO:0000256" key="1">
    <source>
        <dbReference type="ARBA" id="ARBA00023143"/>
    </source>
</evidence>
<dbReference type="HOGENOM" id="CLU_147249_4_1_12"/>